<dbReference type="AlphaFoldDB" id="A0A0F6ICN6"/>
<comment type="caution">
    <text evidence="1">The sequence shown here is derived from an EMBL/GenBank/DDBJ whole genome shotgun (WGS) entry which is preliminary data.</text>
</comment>
<organism evidence="1 2">
    <name type="scientific">Leptospira interrogans str. FPW1039</name>
    <dbReference type="NCBI Taxonomy" id="1193040"/>
    <lineage>
        <taxon>Bacteria</taxon>
        <taxon>Pseudomonadati</taxon>
        <taxon>Spirochaetota</taxon>
        <taxon>Spirochaetia</taxon>
        <taxon>Leptospirales</taxon>
        <taxon>Leptospiraceae</taxon>
        <taxon>Leptospira</taxon>
    </lineage>
</organism>
<reference evidence="1 2" key="1">
    <citation type="submission" date="2013-01" db="EMBL/GenBank/DDBJ databases">
        <authorList>
            <person name="Harkins D.M."/>
            <person name="Durkin A.S."/>
            <person name="Brinkac L.M."/>
            <person name="Haft D.H."/>
            <person name="Selengut J.D."/>
            <person name="Sanka R."/>
            <person name="DePew J."/>
            <person name="Purushe J."/>
            <person name="Peacock S.J."/>
            <person name="Thaipadungpanit J."/>
            <person name="Wuthiekanun V.W."/>
            <person name="Day N.P."/>
            <person name="Vinetz J.M."/>
            <person name="Sutton G.G."/>
            <person name="Nierman W.C."/>
            <person name="Fouts D.E."/>
        </authorList>
    </citation>
    <scope>NUCLEOTIDE SEQUENCE [LARGE SCALE GENOMIC DNA]</scope>
    <source>
        <strain evidence="1 2">FPW1039</strain>
    </source>
</reference>
<name>A0A0F6ICN6_LEPIR</name>
<accession>A0A0F6ICN6</accession>
<evidence type="ECO:0000313" key="2">
    <source>
        <dbReference type="Proteomes" id="UP000012164"/>
    </source>
</evidence>
<protein>
    <submittedName>
        <fullName evidence="1">Uncharacterized protein</fullName>
    </submittedName>
</protein>
<dbReference type="Proteomes" id="UP000012164">
    <property type="component" value="Unassembled WGS sequence"/>
</dbReference>
<dbReference type="EMBL" id="AKWR02000151">
    <property type="protein sequence ID" value="EMJ35811.1"/>
    <property type="molecule type" value="Genomic_DNA"/>
</dbReference>
<gene>
    <name evidence="1" type="ORF">LEP1GSC079_0678</name>
</gene>
<sequence length="52" mass="6184">MLKIKTHKDNKNRGIILIPLLKLFLKFKLCNIFTKSNIKKTIYFLLTAYLKT</sequence>
<proteinExistence type="predicted"/>
<evidence type="ECO:0000313" key="1">
    <source>
        <dbReference type="EMBL" id="EMJ35811.1"/>
    </source>
</evidence>